<sequence length="121" mass="13474">MTKATLTKESIQLGTCLQFQRLVHYHEGDMAAGRHGAGEIAESYILSCRKRETLGLETMAKGLKEGQLSKKKYSCAFQSLLPLYSPVVEDFIKVLHEVDKAVAEDLEESFPSVKAQLKTQV</sequence>
<dbReference type="Proteomes" id="UP000030759">
    <property type="component" value="Unassembled WGS sequence"/>
</dbReference>
<name>A0A061I108_CRIGR</name>
<accession>A0A061I108</accession>
<evidence type="ECO:0000313" key="2">
    <source>
        <dbReference type="Proteomes" id="UP000030759"/>
    </source>
</evidence>
<gene>
    <name evidence="1" type="ORF">H671_7g18374</name>
</gene>
<protein>
    <submittedName>
        <fullName evidence="1">Serum amyloid A protein containing protein</fullName>
    </submittedName>
</protein>
<organism evidence="1 2">
    <name type="scientific">Cricetulus griseus</name>
    <name type="common">Chinese hamster</name>
    <name type="synonym">Cricetulus barabensis griseus</name>
    <dbReference type="NCBI Taxonomy" id="10029"/>
    <lineage>
        <taxon>Eukaryota</taxon>
        <taxon>Metazoa</taxon>
        <taxon>Chordata</taxon>
        <taxon>Craniata</taxon>
        <taxon>Vertebrata</taxon>
        <taxon>Euteleostomi</taxon>
        <taxon>Mammalia</taxon>
        <taxon>Eutheria</taxon>
        <taxon>Euarchontoglires</taxon>
        <taxon>Glires</taxon>
        <taxon>Rodentia</taxon>
        <taxon>Myomorpha</taxon>
        <taxon>Muroidea</taxon>
        <taxon>Cricetidae</taxon>
        <taxon>Cricetinae</taxon>
        <taxon>Cricetulus</taxon>
    </lineage>
</organism>
<evidence type="ECO:0000313" key="1">
    <source>
        <dbReference type="EMBL" id="ERE67819.1"/>
    </source>
</evidence>
<dbReference type="AlphaFoldDB" id="A0A061I108"/>
<dbReference type="EMBL" id="KE682104">
    <property type="protein sequence ID" value="ERE67819.1"/>
    <property type="molecule type" value="Genomic_DNA"/>
</dbReference>
<proteinExistence type="predicted"/>
<reference evidence="2" key="1">
    <citation type="journal article" date="2013" name="Nat. Biotechnol.">
        <title>Chinese hamster genome sequenced from sorted chromosomes.</title>
        <authorList>
            <person name="Brinkrolf K."/>
            <person name="Rupp O."/>
            <person name="Laux H."/>
            <person name="Kollin F."/>
            <person name="Ernst W."/>
            <person name="Linke B."/>
            <person name="Kofler R."/>
            <person name="Romand S."/>
            <person name="Hesse F."/>
            <person name="Budach W.E."/>
            <person name="Galosy S."/>
            <person name="Muller D."/>
            <person name="Noll T."/>
            <person name="Wienberg J."/>
            <person name="Jostock T."/>
            <person name="Leonard M."/>
            <person name="Grillari J."/>
            <person name="Tauch A."/>
            <person name="Goesmann A."/>
            <person name="Helk B."/>
            <person name="Mott J.E."/>
            <person name="Puhler A."/>
            <person name="Borth N."/>
        </authorList>
    </citation>
    <scope>NUCLEOTIDE SEQUENCE [LARGE SCALE GENOMIC DNA]</scope>
    <source>
        <strain evidence="2">17A/GY</strain>
    </source>
</reference>